<gene>
    <name evidence="1" type="ORF">T12_3876</name>
</gene>
<organism evidence="1 2">
    <name type="scientific">Trichinella patagoniensis</name>
    <dbReference type="NCBI Taxonomy" id="990121"/>
    <lineage>
        <taxon>Eukaryota</taxon>
        <taxon>Metazoa</taxon>
        <taxon>Ecdysozoa</taxon>
        <taxon>Nematoda</taxon>
        <taxon>Enoplea</taxon>
        <taxon>Dorylaimia</taxon>
        <taxon>Trichinellida</taxon>
        <taxon>Trichinellidae</taxon>
        <taxon>Trichinella</taxon>
    </lineage>
</organism>
<evidence type="ECO:0000313" key="1">
    <source>
        <dbReference type="EMBL" id="KRY23322.1"/>
    </source>
</evidence>
<dbReference type="Proteomes" id="UP000054783">
    <property type="component" value="Unassembled WGS sequence"/>
</dbReference>
<comment type="caution">
    <text evidence="1">The sequence shown here is derived from an EMBL/GenBank/DDBJ whole genome shotgun (WGS) entry which is preliminary data.</text>
</comment>
<name>A0A0V1AFL9_9BILA</name>
<reference evidence="1 2" key="1">
    <citation type="submission" date="2015-01" db="EMBL/GenBank/DDBJ databases">
        <title>Evolution of Trichinella species and genotypes.</title>
        <authorList>
            <person name="Korhonen P.K."/>
            <person name="Edoardo P."/>
            <person name="Giuseppe L.R."/>
            <person name="Gasser R.B."/>
        </authorList>
    </citation>
    <scope>NUCLEOTIDE SEQUENCE [LARGE SCALE GENOMIC DNA]</scope>
    <source>
        <strain evidence="1">ISS2496</strain>
    </source>
</reference>
<dbReference type="AlphaFoldDB" id="A0A0V1AFL9"/>
<keyword evidence="2" id="KW-1185">Reference proteome</keyword>
<sequence>MRNIRMTGTLRGPFVILSRSSRLIKERMFQMCFTSTCSQCNLYCKSYIVRIKTNIDTPMIVK</sequence>
<dbReference type="EMBL" id="JYDQ01000004">
    <property type="protein sequence ID" value="KRY23322.1"/>
    <property type="molecule type" value="Genomic_DNA"/>
</dbReference>
<evidence type="ECO:0000313" key="2">
    <source>
        <dbReference type="Proteomes" id="UP000054783"/>
    </source>
</evidence>
<accession>A0A0V1AFL9</accession>
<proteinExistence type="predicted"/>
<protein>
    <submittedName>
        <fullName evidence="1">Uncharacterized protein</fullName>
    </submittedName>
</protein>